<sequence>MRGVYTPVTKLRRQVFTEIAKMAYEKKELSYIEQLPYKIIPGEVAKYRDNIFKERAIVGERLRLAMGLPLRPVGEHQPLANGVEDCAKPEIFYQPPLINVIPFACNACPTTTVEVSNNCRGCLAHPCESVCPMKAISMVDGRSVIDQEKCVKCGRCIEICPYNAILKYDRPCAAACGVDAIGSDELGRAKIDYDKCVSCGQCLASCPFAAIADKSEIFQLITAINEGNEVIAEIAPAFVGQFGPLATPEKVFEGLKQLGFSDVYEVAIGADLGAVEEAHHFAHKVATGEQKFLATSCCPSWSVMAKTLFPKVADCVSDALTPMVATARIIKKEHPNAKIVFIGPCAAKKLEAQRRTVKSDVDFVITFEELMGMFVAKDIEFGDMEQAEPVNQATGAGRGYACAGGVADAISEAVHDLYPDLDFKVDRAEGLRECRKMMTLANAGKRDGYLLEGMACPGGCIAGAGTILPIKKAQTSVKQFKDKSQMHQAVENPRVPDED</sequence>
<dbReference type="PROSITE" id="PS51379">
    <property type="entry name" value="4FE4S_FER_2"/>
    <property type="match status" value="3"/>
</dbReference>
<dbReference type="Pfam" id="PF02906">
    <property type="entry name" value="Fe_hyd_lg_C"/>
    <property type="match status" value="1"/>
</dbReference>
<dbReference type="Proteomes" id="UP000632659">
    <property type="component" value="Unassembled WGS sequence"/>
</dbReference>
<dbReference type="InterPro" id="IPR027631">
    <property type="entry name" value="Mono_FeFe_hydrog"/>
</dbReference>
<keyword evidence="2" id="KW-0408">Iron</keyword>
<proteinExistence type="predicted"/>
<dbReference type="InterPro" id="IPR057431">
    <property type="entry name" value="LdpA_Fe-S-bd"/>
</dbReference>
<dbReference type="CDD" id="cd10549">
    <property type="entry name" value="MtMvhB_like"/>
    <property type="match status" value="1"/>
</dbReference>
<dbReference type="NCBIfam" id="TIGR04105">
    <property type="entry name" value="FeFe_hydrog_B1"/>
    <property type="match status" value="1"/>
</dbReference>
<dbReference type="InterPro" id="IPR017900">
    <property type="entry name" value="4Fe4S_Fe_S_CS"/>
</dbReference>
<name>A0A8J6PFS8_9FIRM</name>
<dbReference type="SUPFAM" id="SSF54862">
    <property type="entry name" value="4Fe-4S ferredoxins"/>
    <property type="match status" value="1"/>
</dbReference>
<dbReference type="PANTHER" id="PTHR11615">
    <property type="entry name" value="NITRATE, FORMATE, IRON DEHYDROGENASE"/>
    <property type="match status" value="1"/>
</dbReference>
<dbReference type="Gene3D" id="3.40.950.10">
    <property type="entry name" value="Fe-only Hydrogenase (Larger Subunit), Chain L, domain 3"/>
    <property type="match status" value="1"/>
</dbReference>
<dbReference type="EMBL" id="JACRTL010000003">
    <property type="protein sequence ID" value="MBC8611012.1"/>
    <property type="molecule type" value="Genomic_DNA"/>
</dbReference>
<dbReference type="AlphaFoldDB" id="A0A8J6PFS8"/>
<dbReference type="Pfam" id="PF25160">
    <property type="entry name" value="LdpA_Fe-S-bd"/>
    <property type="match status" value="1"/>
</dbReference>
<evidence type="ECO:0000313" key="7">
    <source>
        <dbReference type="Proteomes" id="UP000632659"/>
    </source>
</evidence>
<keyword evidence="1" id="KW-0479">Metal-binding</keyword>
<dbReference type="Pfam" id="PF00037">
    <property type="entry name" value="Fer4"/>
    <property type="match status" value="1"/>
</dbReference>
<keyword evidence="7" id="KW-1185">Reference proteome</keyword>
<dbReference type="GO" id="GO:0051536">
    <property type="term" value="F:iron-sulfur cluster binding"/>
    <property type="evidence" value="ECO:0007669"/>
    <property type="project" value="UniProtKB-KW"/>
</dbReference>
<evidence type="ECO:0000256" key="2">
    <source>
        <dbReference type="ARBA" id="ARBA00023004"/>
    </source>
</evidence>
<feature type="domain" description="4Fe-4S ferredoxin-type" evidence="5">
    <location>
        <begin position="187"/>
        <end position="216"/>
    </location>
</feature>
<evidence type="ECO:0000313" key="6">
    <source>
        <dbReference type="EMBL" id="MBC8611012.1"/>
    </source>
</evidence>
<evidence type="ECO:0000259" key="5">
    <source>
        <dbReference type="PROSITE" id="PS51379"/>
    </source>
</evidence>
<protein>
    <submittedName>
        <fullName evidence="6">4Fe-4S dicluster domain-containing protein</fullName>
    </submittedName>
</protein>
<dbReference type="RefSeq" id="WP_187536506.1">
    <property type="nucleotide sequence ID" value="NZ_JACRTL010000003.1"/>
</dbReference>
<dbReference type="Gene3D" id="3.30.70.20">
    <property type="match status" value="2"/>
</dbReference>
<dbReference type="InterPro" id="IPR009016">
    <property type="entry name" value="Fe_hydrogenase"/>
</dbReference>
<feature type="domain" description="4Fe-4S ferredoxin-type" evidence="5">
    <location>
        <begin position="109"/>
        <end position="140"/>
    </location>
</feature>
<dbReference type="SUPFAM" id="SSF53920">
    <property type="entry name" value="Fe-only hydrogenase"/>
    <property type="match status" value="1"/>
</dbReference>
<evidence type="ECO:0000256" key="1">
    <source>
        <dbReference type="ARBA" id="ARBA00022723"/>
    </source>
</evidence>
<evidence type="ECO:0000256" key="4">
    <source>
        <dbReference type="SAM" id="MobiDB-lite"/>
    </source>
</evidence>
<dbReference type="GO" id="GO:0046872">
    <property type="term" value="F:metal ion binding"/>
    <property type="evidence" value="ECO:0007669"/>
    <property type="project" value="UniProtKB-KW"/>
</dbReference>
<evidence type="ECO:0000256" key="3">
    <source>
        <dbReference type="ARBA" id="ARBA00023014"/>
    </source>
</evidence>
<dbReference type="InterPro" id="IPR017896">
    <property type="entry name" value="4Fe4S_Fe-S-bd"/>
</dbReference>
<comment type="caution">
    <text evidence="6">The sequence shown here is derived from an EMBL/GenBank/DDBJ whole genome shotgun (WGS) entry which is preliminary data.</text>
</comment>
<dbReference type="PROSITE" id="PS00198">
    <property type="entry name" value="4FE4S_FER_1"/>
    <property type="match status" value="2"/>
</dbReference>
<accession>A0A8J6PFS8</accession>
<keyword evidence="3" id="KW-0411">Iron-sulfur</keyword>
<gene>
    <name evidence="6" type="ORF">H8702_07735</name>
</gene>
<feature type="domain" description="4Fe-4S ferredoxin-type" evidence="5">
    <location>
        <begin position="141"/>
        <end position="171"/>
    </location>
</feature>
<dbReference type="InterPro" id="IPR050340">
    <property type="entry name" value="Cytosolic_Fe-S_CAF"/>
</dbReference>
<reference evidence="6" key="1">
    <citation type="submission" date="2020-08" db="EMBL/GenBank/DDBJ databases">
        <title>Genome public.</title>
        <authorList>
            <person name="Liu C."/>
            <person name="Sun Q."/>
        </authorList>
    </citation>
    <scope>NUCLEOTIDE SEQUENCE</scope>
    <source>
        <strain evidence="6">NSJ-15</strain>
    </source>
</reference>
<organism evidence="6 7">
    <name type="scientific">Massiliimalia timonensis</name>
    <dbReference type="NCBI Taxonomy" id="1987501"/>
    <lineage>
        <taxon>Bacteria</taxon>
        <taxon>Bacillati</taxon>
        <taxon>Bacillota</taxon>
        <taxon>Clostridia</taxon>
        <taxon>Eubacteriales</taxon>
        <taxon>Oscillospiraceae</taxon>
        <taxon>Massiliimalia</taxon>
    </lineage>
</organism>
<feature type="region of interest" description="Disordered" evidence="4">
    <location>
        <begin position="479"/>
        <end position="499"/>
    </location>
</feature>
<dbReference type="InterPro" id="IPR004108">
    <property type="entry name" value="Fe_hydrogenase_lsu_C"/>
</dbReference>